<keyword evidence="2" id="KW-1185">Reference proteome</keyword>
<sequence length="917" mass="99614">MRILTLVISLVFFAGCDNSTNINNGEPEPITIKGTVLGGHLDNAQLKIVGVDAYGQPQRNDAGEYFGESQIINDGRFEAKFSGSYEGSLFLVALPPEDGNARIRCLVNDGCTNGANKVAKGEWYEAPQDFELWAAVNDAQRLEGQSIHLSLASHMGARLAFAQFVGDGTTPCSSNSCNPDTWRNALMTPQTIHNANSVVQRLFSLQSGFPVFVESFDGLSSTNIQDSVVAEDQVRVGLANYSLLKNREVRNESFTQTLAWIVESSFLENFGQLIERDTGNQVWDLATYYQDAIDFDAQGNSSILSAQTNMATQQSNLRDDAQTNAEGDDYSADLVDKVSGAKTLMANTQAWIENMEYSAVDRYSQFFGAEFAQEIIDAENKWDEVKYLLGPNLKSLFLPFVELMHYGLSCELGGCDASRLNVLDVNSVAVDSIENTYSYSNNGVEIQAAFSQSVASGSQTKFSIDVSSQIETTSGVVNFEAVDGIGPAISLALNGANEAEAIALTIPKMVINAKTVAPRKVIAEEVVIGLTGVKDVTLTDPEMRYNLSSISLPIDFVFGEGSGAEKLEARVNIESSNANAHYPAQQWPDLDIVINKTAFKNYAVFESESSGLAQSNTELAGFLNLPSDMASLSEVLSDGISYDEVDSLAAVPSDIVSIFNINSSEFSGYAELEYFGDKTAVIVLNDTTENVAARCVKSAGEWACTDLISVSSLGCGSEFGKDSASVNETMNFLRSQGCLDQVTIQGRGVYDIQYTGELNDGDSFDLNLNQPYYLGMQTLNATLTTRFKDGSEDRPIGLMTLRGAVLSPDEVSIGMSITDQYLPTANPLQLFPVGEKTLWIAVGGTPSDVQRDAVIFYVQNDTITIAINIFNYTNNDIDPNQDKPLGFIRYAGELLGSISKEGDLYIVRYVDGSWQII</sequence>
<accession>Q1MXT7</accession>
<dbReference type="HOGENOM" id="CLU_304812_0_0_6"/>
<gene>
    <name evidence="1" type="ORF">RED65_08714</name>
</gene>
<organism evidence="1 2">
    <name type="scientific">Bermanella marisrubri</name>
    <dbReference type="NCBI Taxonomy" id="207949"/>
    <lineage>
        <taxon>Bacteria</taxon>
        <taxon>Pseudomonadati</taxon>
        <taxon>Pseudomonadota</taxon>
        <taxon>Gammaproteobacteria</taxon>
        <taxon>Oceanospirillales</taxon>
        <taxon>Oceanospirillaceae</taxon>
        <taxon>Bermanella</taxon>
    </lineage>
</organism>
<comment type="caution">
    <text evidence="1">The sequence shown here is derived from an EMBL/GenBank/DDBJ whole genome shotgun (WGS) entry which is preliminary data.</text>
</comment>
<evidence type="ECO:0000313" key="2">
    <source>
        <dbReference type="Proteomes" id="UP000004263"/>
    </source>
</evidence>
<dbReference type="STRING" id="207949.RED65_08714"/>
<dbReference type="RefSeq" id="WP_007016880.1">
    <property type="nucleotide sequence ID" value="NZ_CH724113.1"/>
</dbReference>
<reference evidence="1 2" key="1">
    <citation type="submission" date="2006-03" db="EMBL/GenBank/DDBJ databases">
        <authorList>
            <person name="Pinhassi J."/>
            <person name="Pedros-Alio C."/>
            <person name="Ferriera S."/>
            <person name="Johnson J."/>
            <person name="Kravitz S."/>
            <person name="Halpern A."/>
            <person name="Remington K."/>
            <person name="Beeson K."/>
            <person name="Tran B."/>
            <person name="Rogers Y.-H."/>
            <person name="Friedman R."/>
            <person name="Venter J.C."/>
        </authorList>
    </citation>
    <scope>NUCLEOTIDE SEQUENCE [LARGE SCALE GENOMIC DNA]</scope>
    <source>
        <strain evidence="1 2">RED65</strain>
    </source>
</reference>
<dbReference type="Proteomes" id="UP000004263">
    <property type="component" value="Unassembled WGS sequence"/>
</dbReference>
<name>Q1MXT7_9GAMM</name>
<evidence type="ECO:0000313" key="1">
    <source>
        <dbReference type="EMBL" id="EAT10800.1"/>
    </source>
</evidence>
<dbReference type="PROSITE" id="PS51257">
    <property type="entry name" value="PROKAR_LIPOPROTEIN"/>
    <property type="match status" value="1"/>
</dbReference>
<dbReference type="AlphaFoldDB" id="Q1MXT7"/>
<dbReference type="EMBL" id="AAQH01000033">
    <property type="protein sequence ID" value="EAT10800.1"/>
    <property type="molecule type" value="Genomic_DNA"/>
</dbReference>
<proteinExistence type="predicted"/>
<protein>
    <submittedName>
        <fullName evidence="1">Uncharacterized protein</fullName>
    </submittedName>
</protein>